<gene>
    <name evidence="3" type="ORF">Rt10032_c07g3281</name>
</gene>
<keyword evidence="2" id="KW-0472">Membrane</keyword>
<organism evidence="3 4">
    <name type="scientific">Rhodotorula toruloides</name>
    <name type="common">Yeast</name>
    <name type="synonym">Rhodosporidium toruloides</name>
    <dbReference type="NCBI Taxonomy" id="5286"/>
    <lineage>
        <taxon>Eukaryota</taxon>
        <taxon>Fungi</taxon>
        <taxon>Dikarya</taxon>
        <taxon>Basidiomycota</taxon>
        <taxon>Pucciniomycotina</taxon>
        <taxon>Microbotryomycetes</taxon>
        <taxon>Sporidiobolales</taxon>
        <taxon>Sporidiobolaceae</taxon>
        <taxon>Rhodotorula</taxon>
    </lineage>
</organism>
<feature type="region of interest" description="Disordered" evidence="1">
    <location>
        <begin position="1"/>
        <end position="36"/>
    </location>
</feature>
<keyword evidence="2" id="KW-1133">Transmembrane helix</keyword>
<keyword evidence="2" id="KW-0812">Transmembrane</keyword>
<feature type="compositionally biased region" description="Acidic residues" evidence="1">
    <location>
        <begin position="170"/>
        <end position="183"/>
    </location>
</feature>
<evidence type="ECO:0000313" key="3">
    <source>
        <dbReference type="EMBL" id="GEM09264.1"/>
    </source>
</evidence>
<feature type="transmembrane region" description="Helical" evidence="2">
    <location>
        <begin position="41"/>
        <end position="61"/>
    </location>
</feature>
<dbReference type="OrthoDB" id="6431331at2759"/>
<protein>
    <recommendedName>
        <fullName evidence="5">Alpha/Beta hydrolase fold</fullName>
    </recommendedName>
</protein>
<feature type="region of interest" description="Disordered" evidence="1">
    <location>
        <begin position="780"/>
        <end position="799"/>
    </location>
</feature>
<feature type="region of interest" description="Disordered" evidence="1">
    <location>
        <begin position="159"/>
        <end position="251"/>
    </location>
</feature>
<dbReference type="PANTHER" id="PTHR37471">
    <property type="entry name" value="UNNAMED PRODUCT"/>
    <property type="match status" value="1"/>
</dbReference>
<feature type="compositionally biased region" description="Basic residues" evidence="1">
    <location>
        <begin position="20"/>
        <end position="36"/>
    </location>
</feature>
<name>A0A511KIJ6_RHOTO</name>
<dbReference type="Gene3D" id="3.40.50.1820">
    <property type="entry name" value="alpha/beta hydrolase"/>
    <property type="match status" value="1"/>
</dbReference>
<evidence type="ECO:0008006" key="5">
    <source>
        <dbReference type="Google" id="ProtNLM"/>
    </source>
</evidence>
<accession>A0A511KIJ6</accession>
<dbReference type="SUPFAM" id="SSF53474">
    <property type="entry name" value="alpha/beta-Hydrolases"/>
    <property type="match status" value="1"/>
</dbReference>
<dbReference type="InterPro" id="IPR029058">
    <property type="entry name" value="AB_hydrolase_fold"/>
</dbReference>
<feature type="compositionally biased region" description="Polar residues" evidence="1">
    <location>
        <begin position="239"/>
        <end position="251"/>
    </location>
</feature>
<evidence type="ECO:0000256" key="2">
    <source>
        <dbReference type="SAM" id="Phobius"/>
    </source>
</evidence>
<feature type="compositionally biased region" description="Polar residues" evidence="1">
    <location>
        <begin position="212"/>
        <end position="222"/>
    </location>
</feature>
<dbReference type="EMBL" id="BJWK01000007">
    <property type="protein sequence ID" value="GEM09264.1"/>
    <property type="molecule type" value="Genomic_DNA"/>
</dbReference>
<evidence type="ECO:0000313" key="4">
    <source>
        <dbReference type="Proteomes" id="UP000321518"/>
    </source>
</evidence>
<sequence>MNGKATPPKEAGAQGEVRPVRRKRSRSRHHHSKKSGKGLPAMYFHFSLSVTLAAIAVVWSITPLSWGYVLWTVLTSAIPALRPGRPATVAPSPLAFRILHYITLTYCSTECAFSIWYKWKAYQCQKLREAPTYPRKFLRGVFLRALENGIDLEEELAEEAGEGAKGGNLGEEDWADDARDEEEATHGSDGEVSAQRPTSSTRRRASRHFGAGSSTPDLQTRNLPGEDGDYLSARPARPNTRSTRSANVSQSLNLVQSRASLDSRDEGYGGDVSRLSLRTLDSAMPSSIDDRQSPEGMTVQMPDGAADSSSKRLHPHSRFIPQLSPSDPRAHDFRHLLVHWFTGPRDLSFTDLKRNDVAQWLAWSLYGKPLEELEKQRAEWDKAGRPALYCADGVTLDDDADLEENEDGTGGGEGIRRRRRRQEALEADPLGLVNFCISLVELRSAHKFAPGSNPAVKPMRLTLDPVRVTSRPLLLYLVVAALQNGVIAHAKAKGFRDARDDETITRALVRVPPGWAAREDLPEDQRPLVFIHGLGMGLAQYTTLVSVLASSRALRRRPIMILIQPAISMSIFEKGYLNPPDHERSSKGLERLMRRFGFDERAGGATVLSHSNGSIVHGWLLKDHPILATRNCFVDPVAFSLWEPWVCRHALYSPTEKPMEYLMRYFVMRELGVANLLSRHFNWTSNLLFPSEIPNLSDPQKTAVFLASEDSILDASRMRVYLRRQGLLEVPPAKKVGEVPGGGGLKVFQGYKHGESMIGKGEPFAEVLSWVMWDERSPSAYERGPEAWSSTDTAGDASA</sequence>
<dbReference type="AlphaFoldDB" id="A0A511KIJ6"/>
<proteinExistence type="predicted"/>
<dbReference type="Proteomes" id="UP000321518">
    <property type="component" value="Unassembled WGS sequence"/>
</dbReference>
<evidence type="ECO:0000256" key="1">
    <source>
        <dbReference type="SAM" id="MobiDB-lite"/>
    </source>
</evidence>
<comment type="caution">
    <text evidence="3">The sequence shown here is derived from an EMBL/GenBank/DDBJ whole genome shotgun (WGS) entry which is preliminary data.</text>
</comment>
<reference evidence="3 4" key="1">
    <citation type="submission" date="2019-07" db="EMBL/GenBank/DDBJ databases">
        <title>Rhodotorula toruloides NBRC10032 genome sequencing.</title>
        <authorList>
            <person name="Shida Y."/>
            <person name="Takaku H."/>
            <person name="Ogasawara W."/>
            <person name="Mori K."/>
        </authorList>
    </citation>
    <scope>NUCLEOTIDE SEQUENCE [LARGE SCALE GENOMIC DNA]</scope>
    <source>
        <strain evidence="3 4">NBRC10032</strain>
    </source>
</reference>
<dbReference type="PANTHER" id="PTHR37471:SF1">
    <property type="entry name" value="AB HYDROLASE-1 DOMAIN-CONTAINING PROTEIN"/>
    <property type="match status" value="1"/>
</dbReference>